<comment type="caution">
    <text evidence="2">The sequence shown here is derived from an EMBL/GenBank/DDBJ whole genome shotgun (WGS) entry which is preliminary data.</text>
</comment>
<keyword evidence="1" id="KW-1133">Transmembrane helix</keyword>
<name>A0A0F6AA24_9GAMM</name>
<sequence length="190" mass="21246">MRNFFLKPIWVSRFFVPIVGCVLLYIRYIGVNKITEFVNLTRGLLAMRKAFHPLLMLLTFNCAFFSNADDSAVSLTSSANEKVLERRIAGLWHDVNNSNFSNGHLIVSQHGDEIFTAHYLEFKGTPFVEHGNGIRKHDTITVKVQVTQQIPGWTTEGVHTLTLSEDGQFLVGEYASGGSTGPLKFKKAGK</sequence>
<protein>
    <submittedName>
        <fullName evidence="2">Uncharacterized protein</fullName>
    </submittedName>
</protein>
<dbReference type="PATRIC" id="fig|1129367.4.peg.3116"/>
<keyword evidence="1" id="KW-0472">Membrane</keyword>
<feature type="transmembrane region" description="Helical" evidence="1">
    <location>
        <begin position="12"/>
        <end position="30"/>
    </location>
</feature>
<dbReference type="AlphaFoldDB" id="A0A0F6AA24"/>
<dbReference type="Proteomes" id="UP000033434">
    <property type="component" value="Unassembled WGS sequence"/>
</dbReference>
<reference evidence="2 3" key="1">
    <citation type="journal article" date="2015" name="BMC Genomics">
        <title>Genome mining reveals unlocked bioactive potential of marine Gram-negative bacteria.</title>
        <authorList>
            <person name="Machado H."/>
            <person name="Sonnenschein E.C."/>
            <person name="Melchiorsen J."/>
            <person name="Gram L."/>
        </authorList>
    </citation>
    <scope>NUCLEOTIDE SEQUENCE [LARGE SCALE GENOMIC DNA]</scope>
    <source>
        <strain evidence="2 3">S4054</strain>
    </source>
</reference>
<dbReference type="EMBL" id="AUXW01000154">
    <property type="protein sequence ID" value="KKE83030.1"/>
    <property type="molecule type" value="Genomic_DNA"/>
</dbReference>
<evidence type="ECO:0000256" key="1">
    <source>
        <dbReference type="SAM" id="Phobius"/>
    </source>
</evidence>
<evidence type="ECO:0000313" key="2">
    <source>
        <dbReference type="EMBL" id="KKE83030.1"/>
    </source>
</evidence>
<gene>
    <name evidence="2" type="ORF">N479_01595</name>
</gene>
<proteinExistence type="predicted"/>
<organism evidence="2 3">
    <name type="scientific">Pseudoalteromonas luteoviolacea S4054</name>
    <dbReference type="NCBI Taxonomy" id="1129367"/>
    <lineage>
        <taxon>Bacteria</taxon>
        <taxon>Pseudomonadati</taxon>
        <taxon>Pseudomonadota</taxon>
        <taxon>Gammaproteobacteria</taxon>
        <taxon>Alteromonadales</taxon>
        <taxon>Pseudoalteromonadaceae</taxon>
        <taxon>Pseudoalteromonas</taxon>
    </lineage>
</organism>
<evidence type="ECO:0000313" key="3">
    <source>
        <dbReference type="Proteomes" id="UP000033434"/>
    </source>
</evidence>
<accession>A0A0F6AA24</accession>
<keyword evidence="1" id="KW-0812">Transmembrane</keyword>